<evidence type="ECO:0000256" key="1">
    <source>
        <dbReference type="SAM" id="Coils"/>
    </source>
</evidence>
<dbReference type="PANTHER" id="PTHR35253:SF1">
    <property type="entry name" value="COILED-COIL DOMAIN-CONTAINING PROTEIN 152"/>
    <property type="match status" value="1"/>
</dbReference>
<reference evidence="2" key="2">
    <citation type="submission" date="2025-08" db="UniProtKB">
        <authorList>
            <consortium name="Ensembl"/>
        </authorList>
    </citation>
    <scope>IDENTIFICATION</scope>
</reference>
<name>A0A8B9YNI5_BOSMU</name>
<feature type="coiled-coil region" evidence="1">
    <location>
        <begin position="165"/>
        <end position="214"/>
    </location>
</feature>
<dbReference type="PANTHER" id="PTHR35253">
    <property type="entry name" value="COILED-COIL DOMAIN-CONTAINING PROTEIN 152"/>
    <property type="match status" value="1"/>
</dbReference>
<dbReference type="Proteomes" id="UP000694520">
    <property type="component" value="Chromosome 23"/>
</dbReference>
<dbReference type="GeneTree" id="ENSGT00390000010075"/>
<organism evidence="2 3">
    <name type="scientific">Bos mutus grunniens</name>
    <name type="common">Wild yak</name>
    <name type="synonym">Bos grunniens</name>
    <dbReference type="NCBI Taxonomy" id="30521"/>
    <lineage>
        <taxon>Eukaryota</taxon>
        <taxon>Metazoa</taxon>
        <taxon>Chordata</taxon>
        <taxon>Craniata</taxon>
        <taxon>Vertebrata</taxon>
        <taxon>Euteleostomi</taxon>
        <taxon>Mammalia</taxon>
        <taxon>Eutheria</taxon>
        <taxon>Laurasiatheria</taxon>
        <taxon>Artiodactyla</taxon>
        <taxon>Ruminantia</taxon>
        <taxon>Pecora</taxon>
        <taxon>Bovidae</taxon>
        <taxon>Bovinae</taxon>
        <taxon>Bos</taxon>
    </lineage>
</organism>
<accession>A0A8B9YNI5</accession>
<reference evidence="2" key="1">
    <citation type="submission" date="2019-05" db="EMBL/GenBank/DDBJ databases">
        <authorList>
            <person name="Zhang S."/>
            <person name="Liu J."/>
        </authorList>
    </citation>
    <scope>NUCLEOTIDE SEQUENCE [LARGE SCALE GENOMIC DNA]</scope>
</reference>
<dbReference type="AlphaFoldDB" id="A0A8B9YNI5"/>
<reference evidence="2" key="3">
    <citation type="submission" date="2025-09" db="UniProtKB">
        <authorList>
            <consortium name="Ensembl"/>
        </authorList>
    </citation>
    <scope>IDENTIFICATION</scope>
</reference>
<dbReference type="InterPro" id="IPR038827">
    <property type="entry name" value="CCDC152"/>
</dbReference>
<protein>
    <submittedName>
        <fullName evidence="2">Coiled-coil domain containing 152</fullName>
    </submittedName>
</protein>
<dbReference type="Ensembl" id="ENSBGRT00000046814.1">
    <property type="protein sequence ID" value="ENSBGRP00000040381.1"/>
    <property type="gene ID" value="ENSBGRG00000025298.1"/>
</dbReference>
<evidence type="ECO:0000313" key="2">
    <source>
        <dbReference type="Ensembl" id="ENSBGRP00000040381.1"/>
    </source>
</evidence>
<sequence length="291" mass="34078">MDCRRQGSSVHEITQVGCHALLQGIFSTQRWNPCLSSALAGGFFTTSATWEALNELQKMIESSGKNNILDMQLEKANCLLRVMQTKEVAMKQECATLHDMIKGLQHTIEYQHNLKGENEQLKRNADLMKEKFKMHEQEHRNNIAKLMSEMKIKEEGHKIEITKLYQDMQKKVKLSEEKNKELIEKKELEISELNAKLRTQEREKQNEMIKLQLEFDAKLARVQTKTKSYPDSTVSPHSIYKRKLQHLQEEKDKEIAVLRNTVRDLEQRLSVSKDSQVKLVGKDPRFKRRRF</sequence>
<proteinExistence type="predicted"/>
<evidence type="ECO:0000313" key="3">
    <source>
        <dbReference type="Proteomes" id="UP000694520"/>
    </source>
</evidence>
<keyword evidence="1" id="KW-0175">Coiled coil</keyword>
<feature type="coiled-coil region" evidence="1">
    <location>
        <begin position="111"/>
        <end position="138"/>
    </location>
</feature>
<gene>
    <name evidence="2" type="primary">CCDC152</name>
</gene>
<keyword evidence="3" id="KW-1185">Reference proteome</keyword>